<protein>
    <submittedName>
        <fullName evidence="1">Uncharacterized protein</fullName>
    </submittedName>
</protein>
<evidence type="ECO:0000313" key="1">
    <source>
        <dbReference type="EMBL" id="OGD75362.1"/>
    </source>
</evidence>
<proteinExistence type="predicted"/>
<sequence>MKIVSYASHTSTWHFAFAEAALALALKKQGHEILYISGGNNYGLKSNLMQEQIIKNEFGFDGYTIDQAITDKDWGKIQSILDSTTKENYEKLTILGIPIAKIALYEFLLNRKKTEIKFSDYDWKECQTHIKYTIISFYACISILKKEKPDVVLLYNALYSVNRVWELVCKHYHIKVYFIHHGLNLKEMDKRLIVAKGNQIEFYNYLIKIWSHVKNLPVPVENLKIVTEHVKELFKATHYLVYSAPKSESNLQIRKLLKIKDNQKIITATMSSYDEIYTAEYVGARKIPKDVIFNDQIDWIKNIVNYVKTREDLFLIIRVHPREFPNKRESVQSDHALKLKKIFWKLPDNVCINWPTDNIPSTIYAKSQTYS</sequence>
<comment type="caution">
    <text evidence="1">The sequence shown here is derived from an EMBL/GenBank/DDBJ whole genome shotgun (WGS) entry which is preliminary data.</text>
</comment>
<dbReference type="EMBL" id="MFAK01000008">
    <property type="protein sequence ID" value="OGD75362.1"/>
    <property type="molecule type" value="Genomic_DNA"/>
</dbReference>
<dbReference type="Gene3D" id="3.40.50.2000">
    <property type="entry name" value="Glycogen Phosphorylase B"/>
    <property type="match status" value="1"/>
</dbReference>
<gene>
    <name evidence="1" type="ORF">A2228_00770</name>
</gene>
<accession>A0A1F5F6U8</accession>
<evidence type="ECO:0000313" key="2">
    <source>
        <dbReference type="Proteomes" id="UP000176191"/>
    </source>
</evidence>
<organism evidence="1 2">
    <name type="scientific">Candidatus Collierbacteria bacterium RIFOXYA2_FULL_46_10</name>
    <dbReference type="NCBI Taxonomy" id="1817726"/>
    <lineage>
        <taxon>Bacteria</taxon>
        <taxon>Candidatus Collieribacteriota</taxon>
    </lineage>
</organism>
<name>A0A1F5F6U8_9BACT</name>
<dbReference type="SUPFAM" id="SSF53756">
    <property type="entry name" value="UDP-Glycosyltransferase/glycogen phosphorylase"/>
    <property type="match status" value="1"/>
</dbReference>
<dbReference type="Proteomes" id="UP000176191">
    <property type="component" value="Unassembled WGS sequence"/>
</dbReference>
<reference evidence="1 2" key="1">
    <citation type="journal article" date="2016" name="Nat. Commun.">
        <title>Thousands of microbial genomes shed light on interconnected biogeochemical processes in an aquifer system.</title>
        <authorList>
            <person name="Anantharaman K."/>
            <person name="Brown C.T."/>
            <person name="Hug L.A."/>
            <person name="Sharon I."/>
            <person name="Castelle C.J."/>
            <person name="Probst A.J."/>
            <person name="Thomas B.C."/>
            <person name="Singh A."/>
            <person name="Wilkins M.J."/>
            <person name="Karaoz U."/>
            <person name="Brodie E.L."/>
            <person name="Williams K.H."/>
            <person name="Hubbard S.S."/>
            <person name="Banfield J.F."/>
        </authorList>
    </citation>
    <scope>NUCLEOTIDE SEQUENCE [LARGE SCALE GENOMIC DNA]</scope>
</reference>
<dbReference type="AlphaFoldDB" id="A0A1F5F6U8"/>